<dbReference type="InterPro" id="IPR036680">
    <property type="entry name" value="SPOR-like_sf"/>
</dbReference>
<gene>
    <name evidence="2" type="ORF">FDF74_00360</name>
</gene>
<organism evidence="2 3">
    <name type="scientific">Clostridium niameyense</name>
    <dbReference type="NCBI Taxonomy" id="1622073"/>
    <lineage>
        <taxon>Bacteria</taxon>
        <taxon>Bacillati</taxon>
        <taxon>Bacillota</taxon>
        <taxon>Clostridia</taxon>
        <taxon>Eubacteriales</taxon>
        <taxon>Clostridiaceae</taxon>
        <taxon>Clostridium</taxon>
    </lineage>
</organism>
<comment type="caution">
    <text evidence="2">The sequence shown here is derived from an EMBL/GenBank/DDBJ whole genome shotgun (WGS) entry which is preliminary data.</text>
</comment>
<sequence length="231" mass="26726">MRYTRYDFKKKNRFNFVFFLIVLLILFLAFILGTILFNFFGSSTKTPIKSSKKQNAIYNNSKNNNNCKFIAIQTGMFKDKNNAEKSINTIKNYGNPFSVADKDKQRVVLGIYTENEANKIIKTLSDSKVENSKITFTLTKKDSCDFEICEIINGYLQILNKLSDKDIKSIKTDNLKKWCNSLKKVDNKSDNIETLNKLKSNINKLPKEITKQEASTNYIFIYNILKNLANK</sequence>
<proteinExistence type="predicted"/>
<dbReference type="Proteomes" id="UP000473885">
    <property type="component" value="Unassembled WGS sequence"/>
</dbReference>
<dbReference type="OrthoDB" id="1936130at2"/>
<keyword evidence="1" id="KW-0472">Membrane</keyword>
<feature type="transmembrane region" description="Helical" evidence="1">
    <location>
        <begin position="16"/>
        <end position="40"/>
    </location>
</feature>
<evidence type="ECO:0000256" key="1">
    <source>
        <dbReference type="SAM" id="Phobius"/>
    </source>
</evidence>
<keyword evidence="1" id="KW-0812">Transmembrane</keyword>
<dbReference type="GO" id="GO:0042834">
    <property type="term" value="F:peptidoglycan binding"/>
    <property type="evidence" value="ECO:0007669"/>
    <property type="project" value="InterPro"/>
</dbReference>
<accession>A0A6M0R788</accession>
<dbReference type="SUPFAM" id="SSF110997">
    <property type="entry name" value="Sporulation related repeat"/>
    <property type="match status" value="1"/>
</dbReference>
<keyword evidence="3" id="KW-1185">Reference proteome</keyword>
<keyword evidence="1" id="KW-1133">Transmembrane helix</keyword>
<dbReference type="AlphaFoldDB" id="A0A6M0R788"/>
<dbReference type="RefSeq" id="WP_050606776.1">
    <property type="nucleotide sequence ID" value="NZ_CABKUB010000006.1"/>
</dbReference>
<dbReference type="EMBL" id="SXDP01000001">
    <property type="protein sequence ID" value="NEZ45657.1"/>
    <property type="molecule type" value="Genomic_DNA"/>
</dbReference>
<protein>
    <submittedName>
        <fullName evidence="2">SPOR domain-containing protein</fullName>
    </submittedName>
</protein>
<name>A0A6M0R788_9CLOT</name>
<evidence type="ECO:0000313" key="2">
    <source>
        <dbReference type="EMBL" id="NEZ45657.1"/>
    </source>
</evidence>
<evidence type="ECO:0000313" key="3">
    <source>
        <dbReference type="Proteomes" id="UP000473885"/>
    </source>
</evidence>
<reference evidence="2 3" key="1">
    <citation type="submission" date="2019-04" db="EMBL/GenBank/DDBJ databases">
        <title>Genome sequencing of Clostridium botulinum Groups I-IV and Clostridium butyricum.</title>
        <authorList>
            <person name="Brunt J."/>
            <person name="Van Vliet A.H.M."/>
            <person name="Stringer S.C."/>
            <person name="Carter A.T."/>
            <person name="Peck M.W."/>
        </authorList>
    </citation>
    <scope>NUCLEOTIDE SEQUENCE [LARGE SCALE GENOMIC DNA]</scope>
    <source>
        <strain evidence="2 3">IFR 18/094</strain>
    </source>
</reference>